<keyword evidence="1" id="KW-0732">Signal</keyword>
<organism evidence="3 4">
    <name type="scientific">Pseudomonas fluorescens</name>
    <dbReference type="NCBI Taxonomy" id="294"/>
    <lineage>
        <taxon>Bacteria</taxon>
        <taxon>Pseudomonadati</taxon>
        <taxon>Pseudomonadota</taxon>
        <taxon>Gammaproteobacteria</taxon>
        <taxon>Pseudomonadales</taxon>
        <taxon>Pseudomonadaceae</taxon>
        <taxon>Pseudomonas</taxon>
    </lineage>
</organism>
<dbReference type="SUPFAM" id="SSF56281">
    <property type="entry name" value="Metallo-hydrolase/oxidoreductase"/>
    <property type="match status" value="1"/>
</dbReference>
<name>A0A5E6VT31_PSEFL</name>
<protein>
    <recommendedName>
        <fullName evidence="2">Metallo-beta-lactamase domain-containing protein</fullName>
    </recommendedName>
</protein>
<reference evidence="3 4" key="1">
    <citation type="submission" date="2019-09" db="EMBL/GenBank/DDBJ databases">
        <authorList>
            <person name="Chandra G."/>
            <person name="Truman W A."/>
        </authorList>
    </citation>
    <scope>NUCLEOTIDE SEQUENCE [LARGE SCALE GENOMIC DNA]</scope>
    <source>
        <strain evidence="3">PS631</strain>
    </source>
</reference>
<dbReference type="EMBL" id="CABVHF010000021">
    <property type="protein sequence ID" value="VVN21175.1"/>
    <property type="molecule type" value="Genomic_DNA"/>
</dbReference>
<evidence type="ECO:0000256" key="1">
    <source>
        <dbReference type="SAM" id="SignalP"/>
    </source>
</evidence>
<dbReference type="InterPro" id="IPR050855">
    <property type="entry name" value="NDM-1-like"/>
</dbReference>
<dbReference type="PANTHER" id="PTHR42951">
    <property type="entry name" value="METALLO-BETA-LACTAMASE DOMAIN-CONTAINING"/>
    <property type="match status" value="1"/>
</dbReference>
<sequence precursor="true">MQTPRFVLSALTVAFAMLVAGTAPAASPVSEPPAMTKPAHQALTVDVFNPGEAAIFAVSSVLVEGKQDAILIDAQFSAQEAAKLAARIKASGKHLTTIYISHGDPDYYFGLDTLVRAFPQAKVVATAQTVAHINASKDAKLKIWAPELGANAPRQIVVPQPLSGDTLMLEGQPLKIIGLDGPTPERTFVWIPSIKTVVGGIPVQWGEHVWMADTQSAASHEHWLATLEQIKALAPATVIPGHFNGTFPKGLQAVQFTADYIRAFDKETAKADNSAELIAAMKKRYPDLGGDSSLELSAKVAKGEIQWE</sequence>
<dbReference type="OrthoDB" id="8441428at2"/>
<feature type="signal peptide" evidence="1">
    <location>
        <begin position="1"/>
        <end position="25"/>
    </location>
</feature>
<evidence type="ECO:0000313" key="3">
    <source>
        <dbReference type="EMBL" id="VVN21175.1"/>
    </source>
</evidence>
<dbReference type="Pfam" id="PF00753">
    <property type="entry name" value="Lactamase_B"/>
    <property type="match status" value="1"/>
</dbReference>
<proteinExistence type="predicted"/>
<dbReference type="InterPro" id="IPR001279">
    <property type="entry name" value="Metallo-B-lactamas"/>
</dbReference>
<evidence type="ECO:0000259" key="2">
    <source>
        <dbReference type="SMART" id="SM00849"/>
    </source>
</evidence>
<feature type="domain" description="Metallo-beta-lactamase" evidence="2">
    <location>
        <begin position="57"/>
        <end position="242"/>
    </location>
</feature>
<dbReference type="Gene3D" id="3.60.15.10">
    <property type="entry name" value="Ribonuclease Z/Hydroxyacylglutathione hydrolase-like"/>
    <property type="match status" value="1"/>
</dbReference>
<dbReference type="Proteomes" id="UP000399692">
    <property type="component" value="Unassembled WGS sequence"/>
</dbReference>
<accession>A0A5E6VT31</accession>
<dbReference type="SMART" id="SM00849">
    <property type="entry name" value="Lactamase_B"/>
    <property type="match status" value="1"/>
</dbReference>
<feature type="chain" id="PRO_5022873640" description="Metallo-beta-lactamase domain-containing protein" evidence="1">
    <location>
        <begin position="26"/>
        <end position="308"/>
    </location>
</feature>
<dbReference type="PANTHER" id="PTHR42951:SF14">
    <property type="entry name" value="METALLO-BETA-LACTAMASE SUPERFAMILY PROTEIN"/>
    <property type="match status" value="1"/>
</dbReference>
<dbReference type="AlphaFoldDB" id="A0A5E6VT31"/>
<dbReference type="InterPro" id="IPR036866">
    <property type="entry name" value="RibonucZ/Hydroxyglut_hydro"/>
</dbReference>
<evidence type="ECO:0000313" key="4">
    <source>
        <dbReference type="Proteomes" id="UP000399692"/>
    </source>
</evidence>
<gene>
    <name evidence="3" type="ORF">PS631_04386</name>
</gene>
<dbReference type="RefSeq" id="WP_150571290.1">
    <property type="nucleotide sequence ID" value="NZ_CABVHF010000021.1"/>
</dbReference>
<dbReference type="CDD" id="cd07739">
    <property type="entry name" value="metallo-hydrolase-like_MBL-fold"/>
    <property type="match status" value="1"/>
</dbReference>